<dbReference type="AlphaFoldDB" id="A0A1Q9F012"/>
<evidence type="ECO:0000313" key="2">
    <source>
        <dbReference type="Proteomes" id="UP000186817"/>
    </source>
</evidence>
<evidence type="ECO:0000313" key="1">
    <source>
        <dbReference type="EMBL" id="OLQ12979.1"/>
    </source>
</evidence>
<protein>
    <submittedName>
        <fullName evidence="1">Uncharacterized protein</fullName>
    </submittedName>
</protein>
<reference evidence="1 2" key="1">
    <citation type="submission" date="2016-02" db="EMBL/GenBank/DDBJ databases">
        <title>Genome analysis of coral dinoflagellate symbionts highlights evolutionary adaptations to a symbiotic lifestyle.</title>
        <authorList>
            <person name="Aranda M."/>
            <person name="Li Y."/>
            <person name="Liew Y.J."/>
            <person name="Baumgarten S."/>
            <person name="Simakov O."/>
            <person name="Wilson M."/>
            <person name="Piel J."/>
            <person name="Ashoor H."/>
            <person name="Bougouffa S."/>
            <person name="Bajic V.B."/>
            <person name="Ryu T."/>
            <person name="Ravasi T."/>
            <person name="Bayer T."/>
            <person name="Micklem G."/>
            <person name="Kim H."/>
            <person name="Bhak J."/>
            <person name="Lajeunesse T.C."/>
            <person name="Voolstra C.R."/>
        </authorList>
    </citation>
    <scope>NUCLEOTIDE SEQUENCE [LARGE SCALE GENOMIC DNA]</scope>
    <source>
        <strain evidence="1 2">CCMP2467</strain>
    </source>
</reference>
<gene>
    <name evidence="1" type="ORF">AK812_SmicGene3088</name>
</gene>
<organism evidence="1 2">
    <name type="scientific">Symbiodinium microadriaticum</name>
    <name type="common">Dinoflagellate</name>
    <name type="synonym">Zooxanthella microadriatica</name>
    <dbReference type="NCBI Taxonomy" id="2951"/>
    <lineage>
        <taxon>Eukaryota</taxon>
        <taxon>Sar</taxon>
        <taxon>Alveolata</taxon>
        <taxon>Dinophyceae</taxon>
        <taxon>Suessiales</taxon>
        <taxon>Symbiodiniaceae</taxon>
        <taxon>Symbiodinium</taxon>
    </lineage>
</organism>
<dbReference type="EMBL" id="LSRX01000035">
    <property type="protein sequence ID" value="OLQ12979.1"/>
    <property type="molecule type" value="Genomic_DNA"/>
</dbReference>
<sequence>MVPVLLARPAVEPPTEEQRKQLAKSYAIQLTHAAAMAQKEAFGDTLGGAFNDPSVLLQRQQLTQGSGYYGAAEIQALANSCMPAQSEGDRRFFLGRAASFSSQNAMPEAQGAMAWTSELLPMQQTELPQAASFSRQNAMPEAQGAMAWTSELLPMQQTELPQVALVPCSSLAGISEGQGTMPIWTDQSAAATADLFEARPSFQPGPASAEPEGALTTWADLVPYGNFQEIGRGVARSESGALYFEFSMRKASPYDKLGMLVKHMFGRPPVEVKEVLDEGVIVAWNKQCVGDELRQTRRIEPGDHIVSVNGHTDVSEIMSQMRTEVSLRFQVFRHANSVMRMGWSAIDFENGWLVQLQRGHLTEDGKKPRSWVRLSFISAML</sequence>
<dbReference type="Proteomes" id="UP000186817">
    <property type="component" value="Unassembled WGS sequence"/>
</dbReference>
<dbReference type="OrthoDB" id="10463759at2759"/>
<accession>A0A1Q9F012</accession>
<name>A0A1Q9F012_SYMMI</name>
<keyword evidence="2" id="KW-1185">Reference proteome</keyword>
<comment type="caution">
    <text evidence="1">The sequence shown here is derived from an EMBL/GenBank/DDBJ whole genome shotgun (WGS) entry which is preliminary data.</text>
</comment>
<proteinExistence type="predicted"/>